<evidence type="ECO:0000313" key="2">
    <source>
        <dbReference type="Proteomes" id="UP000270411"/>
    </source>
</evidence>
<dbReference type="AlphaFoldDB" id="A0A3G8H3B3"/>
<dbReference type="KEGG" id="cpau:EHF44_16835"/>
<name>A0A3G8H3B3_9BURK</name>
<accession>A0A3G8H3B3</accession>
<dbReference type="Proteomes" id="UP000270411">
    <property type="component" value="Chromosome 1"/>
</dbReference>
<proteinExistence type="predicted"/>
<gene>
    <name evidence="1" type="ORF">EHF44_16835</name>
</gene>
<dbReference type="RefSeq" id="WP_124684700.1">
    <property type="nucleotide sequence ID" value="NZ_CP033969.1"/>
</dbReference>
<dbReference type="EMBL" id="CP033969">
    <property type="protein sequence ID" value="AZG14948.1"/>
    <property type="molecule type" value="Genomic_DNA"/>
</dbReference>
<protein>
    <submittedName>
        <fullName evidence="1">Uncharacterized protein</fullName>
    </submittedName>
</protein>
<evidence type="ECO:0000313" key="1">
    <source>
        <dbReference type="EMBL" id="AZG14948.1"/>
    </source>
</evidence>
<organism evidence="1 2">
    <name type="scientific">Cupriavidus pauculus</name>
    <dbReference type="NCBI Taxonomy" id="82633"/>
    <lineage>
        <taxon>Bacteria</taxon>
        <taxon>Pseudomonadati</taxon>
        <taxon>Pseudomonadota</taxon>
        <taxon>Betaproteobacteria</taxon>
        <taxon>Burkholderiales</taxon>
        <taxon>Burkholderiaceae</taxon>
        <taxon>Cupriavidus</taxon>
    </lineage>
</organism>
<reference evidence="2" key="1">
    <citation type="submission" date="2018-11" db="EMBL/GenBank/DDBJ databases">
        <title>FDA dAtabase for Regulatory Grade micrObial Sequences (FDA-ARGOS): Supporting development and validation of Infectious Disease Dx tests.</title>
        <authorList>
            <person name="Goldberg B."/>
            <person name="Campos J."/>
            <person name="Tallon L."/>
            <person name="Sadzewicz L."/>
            <person name="Zhao X."/>
            <person name="Vavikolanu K."/>
            <person name="Mehta A."/>
            <person name="Aluvathingal J."/>
            <person name="Nadendla S."/>
            <person name="Geyer C."/>
            <person name="Nandy P."/>
            <person name="Yan Y."/>
            <person name="Sichtig H."/>
        </authorList>
    </citation>
    <scope>NUCLEOTIDE SEQUENCE [LARGE SCALE GENOMIC DNA]</scope>
    <source>
        <strain evidence="2">FDAARGOS_614</strain>
    </source>
</reference>
<sequence>MVLEQLLEDFKAGKVSGVVLTYQTADGASKHQLMGEFADDLLAACNQVRKLDVALNRHSLCPES</sequence>